<protein>
    <recommendedName>
        <fullName evidence="4">RRM domain-containing protein</fullName>
    </recommendedName>
</protein>
<feature type="compositionally biased region" description="Low complexity" evidence="3">
    <location>
        <begin position="59"/>
        <end position="75"/>
    </location>
</feature>
<dbReference type="PROSITE" id="PS50102">
    <property type="entry name" value="RRM"/>
    <property type="match status" value="1"/>
</dbReference>
<dbReference type="VEuPathDB" id="FungiDB:PADG_03644"/>
<dbReference type="InterPro" id="IPR000504">
    <property type="entry name" value="RRM_dom"/>
</dbReference>
<evidence type="ECO:0000256" key="3">
    <source>
        <dbReference type="SAM" id="MobiDB-lite"/>
    </source>
</evidence>
<dbReference type="InterPro" id="IPR050825">
    <property type="entry name" value="RBM42_RBP45_47-like"/>
</dbReference>
<dbReference type="PANTHER" id="PTHR47640">
    <property type="entry name" value="TRNA SELENOCYSTEINE 1-ASSOCIATED PROTEIN 1-RELATED-RELATED"/>
    <property type="match status" value="1"/>
</dbReference>
<dbReference type="InterPro" id="IPR012677">
    <property type="entry name" value="Nucleotide-bd_a/b_plait_sf"/>
</dbReference>
<evidence type="ECO:0000256" key="1">
    <source>
        <dbReference type="ARBA" id="ARBA00022884"/>
    </source>
</evidence>
<dbReference type="AlphaFoldDB" id="A0A1D2JQ53"/>
<organism evidence="5 6">
    <name type="scientific">Paracoccidioides brasiliensis</name>
    <dbReference type="NCBI Taxonomy" id="121759"/>
    <lineage>
        <taxon>Eukaryota</taxon>
        <taxon>Fungi</taxon>
        <taxon>Dikarya</taxon>
        <taxon>Ascomycota</taxon>
        <taxon>Pezizomycotina</taxon>
        <taxon>Eurotiomycetes</taxon>
        <taxon>Eurotiomycetidae</taxon>
        <taxon>Onygenales</taxon>
        <taxon>Ajellomycetaceae</taxon>
        <taxon>Paracoccidioides</taxon>
    </lineage>
</organism>
<gene>
    <name evidence="5" type="ORF">ACO22_00208</name>
</gene>
<feature type="compositionally biased region" description="Low complexity" evidence="3">
    <location>
        <begin position="289"/>
        <end position="305"/>
    </location>
</feature>
<dbReference type="Pfam" id="PF00076">
    <property type="entry name" value="RRM_1"/>
    <property type="match status" value="1"/>
</dbReference>
<dbReference type="InterPro" id="IPR034215">
    <property type="entry name" value="RBM42_RRM"/>
</dbReference>
<reference evidence="5 6" key="1">
    <citation type="submission" date="2016-06" db="EMBL/GenBank/DDBJ databases">
        <authorList>
            <person name="Kjaerup R.B."/>
            <person name="Dalgaard T.S."/>
            <person name="Juul-Madsen H.R."/>
        </authorList>
    </citation>
    <scope>NUCLEOTIDE SEQUENCE [LARGE SCALE GENOMIC DNA]</scope>
    <source>
        <strain evidence="5 6">Pb300</strain>
    </source>
</reference>
<evidence type="ECO:0000313" key="5">
    <source>
        <dbReference type="EMBL" id="ODH45330.1"/>
    </source>
</evidence>
<proteinExistence type="predicted"/>
<accession>A0A1D2JQ53</accession>
<name>A0A1D2JQ53_PARBR</name>
<feature type="non-terminal residue" evidence="5">
    <location>
        <position position="1"/>
    </location>
</feature>
<feature type="region of interest" description="Disordered" evidence="3">
    <location>
        <begin position="126"/>
        <end position="145"/>
    </location>
</feature>
<feature type="compositionally biased region" description="Polar residues" evidence="3">
    <location>
        <begin position="98"/>
        <end position="116"/>
    </location>
</feature>
<feature type="region of interest" description="Disordered" evidence="3">
    <location>
        <begin position="240"/>
        <end position="312"/>
    </location>
</feature>
<keyword evidence="1 2" id="KW-0694">RNA-binding</keyword>
<dbReference type="VEuPathDB" id="FungiDB:PABG_01757"/>
<evidence type="ECO:0000256" key="2">
    <source>
        <dbReference type="PROSITE-ProRule" id="PRU00176"/>
    </source>
</evidence>
<dbReference type="SUPFAM" id="SSF54928">
    <property type="entry name" value="RNA-binding domain, RBD"/>
    <property type="match status" value="1"/>
</dbReference>
<evidence type="ECO:0000259" key="4">
    <source>
        <dbReference type="PROSITE" id="PS50102"/>
    </source>
</evidence>
<dbReference type="InterPro" id="IPR035979">
    <property type="entry name" value="RBD_domain_sf"/>
</dbReference>
<feature type="region of interest" description="Disordered" evidence="3">
    <location>
        <begin position="52"/>
        <end position="116"/>
    </location>
</feature>
<feature type="compositionally biased region" description="Polar residues" evidence="3">
    <location>
        <begin position="245"/>
        <end position="262"/>
    </location>
</feature>
<comment type="caution">
    <text evidence="5">The sequence shown here is derived from an EMBL/GenBank/DDBJ whole genome shotgun (WGS) entry which is preliminary data.</text>
</comment>
<dbReference type="Gene3D" id="3.30.70.330">
    <property type="match status" value="1"/>
</dbReference>
<dbReference type="PANTHER" id="PTHR47640:SF11">
    <property type="entry name" value="RNA-BINDING PROTEIN 42"/>
    <property type="match status" value="1"/>
</dbReference>
<evidence type="ECO:0000313" key="6">
    <source>
        <dbReference type="Proteomes" id="UP000242814"/>
    </source>
</evidence>
<dbReference type="Proteomes" id="UP000242814">
    <property type="component" value="Unassembled WGS sequence"/>
</dbReference>
<feature type="domain" description="RRM" evidence="4">
    <location>
        <begin position="342"/>
        <end position="420"/>
    </location>
</feature>
<sequence length="493" mass="51531">SQILLTLQLTTQRPLTHHCIGIQRITRAVLALVYTWSSTVSLDVRKPPFIMSFPPPPGLQQQPSRPQSSQSHPYTSLPPRPPPATSFSSTSTGAPVISNPTSTTSHARPGTAYNSFTGFQPRAVAASQSFRPHSPSLPAPAAGYQHHAQNHIPNYSQPAYKQPHIAYYGQQQQASAAVAATSAYGQTAASKVQNPFRYSNQVQNNAYAGAGRGYPRQQDSGLDPDTEAQIAQWQSAYMGKESGIDPSQSATNTITGQGQSSGPGRRDGAFSATGANTGPLGAFQRIHESTTSTPPSGPHTATSTPVPAGPNTPIEPAKTVIRSGGGQSWTDSTLLEWDPAHFRLFVGNLAGEVTDDSLLKAFSKYPSVQKARVIRDKRTEKSKGYGFVSFSDGEDYFRAAREMQGKYIGSHPVLLRRAMTEIRPVVASKVGAGAGGGKGWKRSGSGIGGGGRGGGVGGGKGGGGGGGSGGSKVVDGGIQKKQGKTKGGLRVIG</sequence>
<feature type="compositionally biased region" description="Low complexity" evidence="3">
    <location>
        <begin position="471"/>
        <end position="480"/>
    </location>
</feature>
<feature type="region of interest" description="Disordered" evidence="3">
    <location>
        <begin position="433"/>
        <end position="493"/>
    </location>
</feature>
<dbReference type="GO" id="GO:0003729">
    <property type="term" value="F:mRNA binding"/>
    <property type="evidence" value="ECO:0007669"/>
    <property type="project" value="InterPro"/>
</dbReference>
<dbReference type="EMBL" id="LZYO01000003">
    <property type="protein sequence ID" value="ODH45330.1"/>
    <property type="molecule type" value="Genomic_DNA"/>
</dbReference>
<dbReference type="CDD" id="cd12383">
    <property type="entry name" value="RRM_RBM42"/>
    <property type="match status" value="1"/>
</dbReference>
<dbReference type="SMART" id="SM00360">
    <property type="entry name" value="RRM"/>
    <property type="match status" value="1"/>
</dbReference>
<feature type="compositionally biased region" description="Gly residues" evidence="3">
    <location>
        <begin position="445"/>
        <end position="470"/>
    </location>
</feature>